<organism evidence="5 6">
    <name type="scientific">Halalkalibacter okhensis</name>
    <dbReference type="NCBI Taxonomy" id="333138"/>
    <lineage>
        <taxon>Bacteria</taxon>
        <taxon>Bacillati</taxon>
        <taxon>Bacillota</taxon>
        <taxon>Bacilli</taxon>
        <taxon>Bacillales</taxon>
        <taxon>Bacillaceae</taxon>
        <taxon>Halalkalibacter</taxon>
    </lineage>
</organism>
<dbReference type="PROSITE" id="PS50937">
    <property type="entry name" value="HTH_MERR_2"/>
    <property type="match status" value="1"/>
</dbReference>
<dbReference type="SMART" id="SM00422">
    <property type="entry name" value="HTH_MERR"/>
    <property type="match status" value="1"/>
</dbReference>
<dbReference type="AlphaFoldDB" id="A0A0B0IG17"/>
<dbReference type="Gene3D" id="1.10.1660.10">
    <property type="match status" value="1"/>
</dbReference>
<dbReference type="OrthoDB" id="1894615at2"/>
<dbReference type="PANTHER" id="PTHR30204">
    <property type="entry name" value="REDOX-CYCLING DRUG-SENSING TRANSCRIPTIONAL ACTIVATOR SOXR"/>
    <property type="match status" value="1"/>
</dbReference>
<dbReference type="PANTHER" id="PTHR30204:SF96">
    <property type="entry name" value="CHROMOSOME-ANCHORING PROTEIN RACA"/>
    <property type="match status" value="1"/>
</dbReference>
<feature type="domain" description="HTH merR-type" evidence="4">
    <location>
        <begin position="1"/>
        <end position="71"/>
    </location>
</feature>
<evidence type="ECO:0000313" key="5">
    <source>
        <dbReference type="EMBL" id="KHF41533.1"/>
    </source>
</evidence>
<dbReference type="InterPro" id="IPR047057">
    <property type="entry name" value="MerR_fam"/>
</dbReference>
<dbReference type="GO" id="GO:0003677">
    <property type="term" value="F:DNA binding"/>
    <property type="evidence" value="ECO:0007669"/>
    <property type="project" value="UniProtKB-KW"/>
</dbReference>
<dbReference type="STRING" id="333138.LQ50_02100"/>
<dbReference type="EMBL" id="JRJU01000002">
    <property type="protein sequence ID" value="KHF41533.1"/>
    <property type="molecule type" value="Genomic_DNA"/>
</dbReference>
<proteinExistence type="predicted"/>
<protein>
    <recommendedName>
        <fullName evidence="4">HTH merR-type domain-containing protein</fullName>
    </recommendedName>
</protein>
<dbReference type="eggNOG" id="COG0789">
    <property type="taxonomic scope" value="Bacteria"/>
</dbReference>
<feature type="compositionally biased region" description="Basic and acidic residues" evidence="3">
    <location>
        <begin position="248"/>
        <end position="257"/>
    </location>
</feature>
<comment type="caution">
    <text evidence="5">The sequence shown here is derived from an EMBL/GenBank/DDBJ whole genome shotgun (WGS) entry which is preliminary data.</text>
</comment>
<dbReference type="Pfam" id="PF13411">
    <property type="entry name" value="MerR_1"/>
    <property type="match status" value="1"/>
</dbReference>
<keyword evidence="1" id="KW-0238">DNA-binding</keyword>
<dbReference type="InterPro" id="IPR009061">
    <property type="entry name" value="DNA-bd_dom_put_sf"/>
</dbReference>
<evidence type="ECO:0000256" key="2">
    <source>
        <dbReference type="SAM" id="Coils"/>
    </source>
</evidence>
<keyword evidence="6" id="KW-1185">Reference proteome</keyword>
<dbReference type="Proteomes" id="UP000030832">
    <property type="component" value="Unassembled WGS sequence"/>
</dbReference>
<dbReference type="InterPro" id="IPR000551">
    <property type="entry name" value="MerR-type_HTH_dom"/>
</dbReference>
<sequence length="266" mass="31559">MELTIGPFSKLVNTTIRTLRYYDKMELLQPTYRNDKGQKVYTLKEWELYQKISVFKQLGLSLVEIKDQLSKEKLNTEELLNLQEQMIEQKMEELNDSLQTIRRMKELYEKESFSNNELEDFTFIMLDLFRKEKKQIKALEKHFQNNPSKLEEIESLKDPQLKKDRDKATIELLSITRKLVLDNGTVNNPEMHEAINNLITPSTRTLLDLVQDKTFMEKYQHEFNTYIPEDLGLYMYEGLKAYFANQSSHEEDKEDSSGPRGQVRRP</sequence>
<feature type="region of interest" description="Disordered" evidence="3">
    <location>
        <begin position="246"/>
        <end position="266"/>
    </location>
</feature>
<evidence type="ECO:0000313" key="6">
    <source>
        <dbReference type="Proteomes" id="UP000030832"/>
    </source>
</evidence>
<evidence type="ECO:0000259" key="4">
    <source>
        <dbReference type="PROSITE" id="PS50937"/>
    </source>
</evidence>
<evidence type="ECO:0000256" key="3">
    <source>
        <dbReference type="SAM" id="MobiDB-lite"/>
    </source>
</evidence>
<keyword evidence="2" id="KW-0175">Coiled coil</keyword>
<reference evidence="5 6" key="1">
    <citation type="submission" date="2014-09" db="EMBL/GenBank/DDBJ databases">
        <title>Genome sequencing and annotation of Bacillus Okhensis strain Kh10-101T.</title>
        <authorList>
            <person name="Prakash J.S."/>
        </authorList>
    </citation>
    <scope>NUCLEOTIDE SEQUENCE [LARGE SCALE GENOMIC DNA]</scope>
    <source>
        <strain evidence="6">Kh10-101T</strain>
    </source>
</reference>
<name>A0A0B0IG17_9BACI</name>
<dbReference type="GO" id="GO:0003700">
    <property type="term" value="F:DNA-binding transcription factor activity"/>
    <property type="evidence" value="ECO:0007669"/>
    <property type="project" value="InterPro"/>
</dbReference>
<dbReference type="RefSeq" id="WP_034625544.1">
    <property type="nucleotide sequence ID" value="NZ_JRJU01000002.1"/>
</dbReference>
<dbReference type="CDD" id="cd01106">
    <property type="entry name" value="HTH_TipAL-Mta"/>
    <property type="match status" value="1"/>
</dbReference>
<dbReference type="SUPFAM" id="SSF46955">
    <property type="entry name" value="Putative DNA-binding domain"/>
    <property type="match status" value="1"/>
</dbReference>
<accession>A0A0B0IG17</accession>
<gene>
    <name evidence="5" type="ORF">LQ50_02100</name>
</gene>
<feature type="coiled-coil region" evidence="2">
    <location>
        <begin position="66"/>
        <end position="111"/>
    </location>
</feature>
<evidence type="ECO:0000256" key="1">
    <source>
        <dbReference type="ARBA" id="ARBA00023125"/>
    </source>
</evidence>